<organism evidence="2 3">
    <name type="scientific">Necator americanus</name>
    <name type="common">Human hookworm</name>
    <dbReference type="NCBI Taxonomy" id="51031"/>
    <lineage>
        <taxon>Eukaryota</taxon>
        <taxon>Metazoa</taxon>
        <taxon>Ecdysozoa</taxon>
        <taxon>Nematoda</taxon>
        <taxon>Chromadorea</taxon>
        <taxon>Rhabditida</taxon>
        <taxon>Rhabditina</taxon>
        <taxon>Rhabditomorpha</taxon>
        <taxon>Strongyloidea</taxon>
        <taxon>Ancylostomatidae</taxon>
        <taxon>Bunostominae</taxon>
        <taxon>Necator</taxon>
    </lineage>
</organism>
<reference evidence="3" key="1">
    <citation type="journal article" date="2014" name="Nat. Genet.">
        <title>Genome of the human hookworm Necator americanus.</title>
        <authorList>
            <person name="Tang Y.T."/>
            <person name="Gao X."/>
            <person name="Rosa B.A."/>
            <person name="Abubucker S."/>
            <person name="Hallsworth-Pepin K."/>
            <person name="Martin J."/>
            <person name="Tyagi R."/>
            <person name="Heizer E."/>
            <person name="Zhang X."/>
            <person name="Bhonagiri-Palsikar V."/>
            <person name="Minx P."/>
            <person name="Warren W.C."/>
            <person name="Wang Q."/>
            <person name="Zhan B."/>
            <person name="Hotez P.J."/>
            <person name="Sternberg P.W."/>
            <person name="Dougall A."/>
            <person name="Gaze S.T."/>
            <person name="Mulvenna J."/>
            <person name="Sotillo J."/>
            <person name="Ranganathan S."/>
            <person name="Rabelo E.M."/>
            <person name="Wilson R.K."/>
            <person name="Felgner P.L."/>
            <person name="Bethony J."/>
            <person name="Hawdon J.M."/>
            <person name="Gasser R.B."/>
            <person name="Loukas A."/>
            <person name="Mitreva M."/>
        </authorList>
    </citation>
    <scope>NUCLEOTIDE SEQUENCE [LARGE SCALE GENOMIC DNA]</scope>
</reference>
<gene>
    <name evidence="2" type="ORF">NECAME_15944</name>
</gene>
<feature type="transmembrane region" description="Helical" evidence="1">
    <location>
        <begin position="50"/>
        <end position="72"/>
    </location>
</feature>
<dbReference type="KEGG" id="nai:NECAME_15944"/>
<name>W2SF14_NECAM</name>
<evidence type="ECO:0000313" key="2">
    <source>
        <dbReference type="EMBL" id="ETN68209.1"/>
    </source>
</evidence>
<accession>W2SF14</accession>
<keyword evidence="3" id="KW-1185">Reference proteome</keyword>
<keyword evidence="1" id="KW-0472">Membrane</keyword>
<keyword evidence="1" id="KW-1133">Transmembrane helix</keyword>
<protein>
    <submittedName>
        <fullName evidence="2">Uncharacterized protein</fullName>
    </submittedName>
</protein>
<proteinExistence type="predicted"/>
<evidence type="ECO:0000313" key="3">
    <source>
        <dbReference type="Proteomes" id="UP000053676"/>
    </source>
</evidence>
<dbReference type="EMBL" id="KI669305">
    <property type="protein sequence ID" value="ETN68209.1"/>
    <property type="molecule type" value="Genomic_DNA"/>
</dbReference>
<keyword evidence="1" id="KW-0812">Transmembrane</keyword>
<dbReference type="Proteomes" id="UP000053676">
    <property type="component" value="Unassembled WGS sequence"/>
</dbReference>
<dbReference type="AlphaFoldDB" id="W2SF14"/>
<evidence type="ECO:0000256" key="1">
    <source>
        <dbReference type="SAM" id="Phobius"/>
    </source>
</evidence>
<sequence>MTYPLAWPTAWCSPNFQKWELLSGMWHVLPKNGRPLRPPFPSDRRDPDEILKRLIAIFILIMLCIVVSGAVWKFELHKKLFRSSYDSVAGG</sequence>